<dbReference type="EMBL" id="CP003065">
    <property type="protein sequence ID" value="AEV67395.1"/>
    <property type="molecule type" value="Genomic_DNA"/>
</dbReference>
<reference evidence="2" key="1">
    <citation type="submission" date="2011-12" db="EMBL/GenBank/DDBJ databases">
        <title>Complete sequence of Clostridium clariflavum DSM 19732.</title>
        <authorList>
            <consortium name="US DOE Joint Genome Institute"/>
            <person name="Lucas S."/>
            <person name="Han J."/>
            <person name="Lapidus A."/>
            <person name="Cheng J.-F."/>
            <person name="Goodwin L."/>
            <person name="Pitluck S."/>
            <person name="Peters L."/>
            <person name="Teshima H."/>
            <person name="Detter J.C."/>
            <person name="Han C."/>
            <person name="Tapia R."/>
            <person name="Land M."/>
            <person name="Hauser L."/>
            <person name="Kyrpides N."/>
            <person name="Ivanova N."/>
            <person name="Pagani I."/>
            <person name="Kitzmiller T."/>
            <person name="Lynd L."/>
            <person name="Izquierdo J."/>
            <person name="Woyke T."/>
        </authorList>
    </citation>
    <scope>NUCLEOTIDE SEQUENCE [LARGE SCALE GENOMIC DNA]</scope>
    <source>
        <strain evidence="2">DSM 19732 / NBRC 101661 / EBR45</strain>
    </source>
</reference>
<proteinExistence type="predicted"/>
<gene>
    <name evidence="1" type="ordered locus">Clocl_0690</name>
</gene>
<accession>G8LUQ5</accession>
<name>G8LUQ5_ACECE</name>
<dbReference type="KEGG" id="ccl:Clocl_0690"/>
<dbReference type="STRING" id="720554.Clocl_0690"/>
<sequence length="135" mass="16156">MKFKNQAQDMDHKTLLRMLHLYLDERFNGRINVTGRSAIVNLIQTMLNNNLKFDETMSAWEVYYTLFELHQEVNVPAKRRSPKFMHKQIDGFFTGTYGRYYNRSDIIRFYAEVGGKEAEDIIKQSKERMMMNERT</sequence>
<evidence type="ECO:0000313" key="2">
    <source>
        <dbReference type="Proteomes" id="UP000005435"/>
    </source>
</evidence>
<keyword evidence="2" id="KW-1185">Reference proteome</keyword>
<evidence type="ECO:0000313" key="1">
    <source>
        <dbReference type="EMBL" id="AEV67395.1"/>
    </source>
</evidence>
<organism evidence="1 2">
    <name type="scientific">Acetivibrio clariflavus (strain DSM 19732 / NBRC 101661 / EBR45)</name>
    <name type="common">Clostridium clariflavum</name>
    <dbReference type="NCBI Taxonomy" id="720554"/>
    <lineage>
        <taxon>Bacteria</taxon>
        <taxon>Bacillati</taxon>
        <taxon>Bacillota</taxon>
        <taxon>Clostridia</taxon>
        <taxon>Eubacteriales</taxon>
        <taxon>Oscillospiraceae</taxon>
        <taxon>Acetivibrio</taxon>
    </lineage>
</organism>
<dbReference type="AlphaFoldDB" id="G8LUQ5"/>
<dbReference type="Proteomes" id="UP000005435">
    <property type="component" value="Chromosome"/>
</dbReference>
<reference evidence="1 2" key="2">
    <citation type="journal article" date="2012" name="Stand. Genomic Sci.">
        <title>Complete Genome Sequence of Clostridium clariflavum DSM 19732.</title>
        <authorList>
            <person name="Izquierdo J.A."/>
            <person name="Goodwin L."/>
            <person name="Davenport K.W."/>
            <person name="Teshima H."/>
            <person name="Bruce D."/>
            <person name="Detter C."/>
            <person name="Tapia R."/>
            <person name="Han S."/>
            <person name="Land M."/>
            <person name="Hauser L."/>
            <person name="Jeffries C.D."/>
            <person name="Han J."/>
            <person name="Pitluck S."/>
            <person name="Nolan M."/>
            <person name="Chen A."/>
            <person name="Huntemann M."/>
            <person name="Mavromatis K."/>
            <person name="Mikhailova N."/>
            <person name="Liolios K."/>
            <person name="Woyke T."/>
            <person name="Lynd L.R."/>
        </authorList>
    </citation>
    <scope>NUCLEOTIDE SEQUENCE [LARGE SCALE GENOMIC DNA]</scope>
    <source>
        <strain evidence="2">DSM 19732 / NBRC 101661 / EBR45</strain>
    </source>
</reference>
<dbReference type="RefSeq" id="WP_014254026.1">
    <property type="nucleotide sequence ID" value="NC_016627.1"/>
</dbReference>
<protein>
    <submittedName>
        <fullName evidence="1">Uncharacterized protein</fullName>
    </submittedName>
</protein>
<dbReference type="OrthoDB" id="9975582at2"/>
<dbReference type="HOGENOM" id="CLU_1882123_0_0_9"/>